<sequence>MLKKRTLIGVACSLLLLTACQSNENTESNEDSGESENENIEQVEPDQENNDSTEESESEESENSDQENQEETETDEASSEDSVPNQVKEEDYATEEEAVAAIDDYQVVEQTNTDLGYGIEALSEGAAGHEYISWNEGNWLIKIDFPLDPQYAADEYEDGQSMAEAVVEFLENHILPPPSERGVVTITAFKDHPETTIRWQDGLTVYEVEQETSDPIETLQIAVDYQENKE</sequence>
<dbReference type="AlphaFoldDB" id="A0A1M4U2K4"/>
<protein>
    <recommendedName>
        <fullName evidence="5">Lipoprotein</fullName>
    </recommendedName>
</protein>
<dbReference type="OrthoDB" id="2138638at2"/>
<proteinExistence type="predicted"/>
<feature type="compositionally biased region" description="Acidic residues" evidence="1">
    <location>
        <begin position="27"/>
        <end position="79"/>
    </location>
</feature>
<accession>A0A1M4U2K4</accession>
<feature type="region of interest" description="Disordered" evidence="1">
    <location>
        <begin position="23"/>
        <end position="93"/>
    </location>
</feature>
<dbReference type="EMBL" id="FQUF01000007">
    <property type="protein sequence ID" value="SHE50948.1"/>
    <property type="molecule type" value="Genomic_DNA"/>
</dbReference>
<feature type="signal peptide" evidence="2">
    <location>
        <begin position="1"/>
        <end position="24"/>
    </location>
</feature>
<dbReference type="PROSITE" id="PS51257">
    <property type="entry name" value="PROKAR_LIPOPROTEIN"/>
    <property type="match status" value="1"/>
</dbReference>
<evidence type="ECO:0000313" key="4">
    <source>
        <dbReference type="Proteomes" id="UP000184128"/>
    </source>
</evidence>
<evidence type="ECO:0008006" key="5">
    <source>
        <dbReference type="Google" id="ProtNLM"/>
    </source>
</evidence>
<evidence type="ECO:0000256" key="2">
    <source>
        <dbReference type="SAM" id="SignalP"/>
    </source>
</evidence>
<keyword evidence="4" id="KW-1185">Reference proteome</keyword>
<dbReference type="RefSeq" id="WP_073296066.1">
    <property type="nucleotide sequence ID" value="NZ_FQUF01000007.1"/>
</dbReference>
<name>A0A1M4U2K4_9LACT</name>
<gene>
    <name evidence="3" type="ORF">SAMN02745249_00565</name>
</gene>
<dbReference type="STRING" id="1121025.SAMN02745249_00565"/>
<evidence type="ECO:0000256" key="1">
    <source>
        <dbReference type="SAM" id="MobiDB-lite"/>
    </source>
</evidence>
<evidence type="ECO:0000313" key="3">
    <source>
        <dbReference type="EMBL" id="SHE50948.1"/>
    </source>
</evidence>
<feature type="chain" id="PRO_5012070041" description="Lipoprotein" evidence="2">
    <location>
        <begin position="25"/>
        <end position="230"/>
    </location>
</feature>
<dbReference type="Proteomes" id="UP000184128">
    <property type="component" value="Unassembled WGS sequence"/>
</dbReference>
<keyword evidence="2" id="KW-0732">Signal</keyword>
<reference evidence="3 4" key="1">
    <citation type="submission" date="2016-11" db="EMBL/GenBank/DDBJ databases">
        <authorList>
            <person name="Jaros S."/>
            <person name="Januszkiewicz K."/>
            <person name="Wedrychowicz H."/>
        </authorList>
    </citation>
    <scope>NUCLEOTIDE SEQUENCE [LARGE SCALE GENOMIC DNA]</scope>
    <source>
        <strain evidence="3 4">DSM 15692</strain>
    </source>
</reference>
<organism evidence="3 4">
    <name type="scientific">Atopostipes suicloacalis DSM 15692</name>
    <dbReference type="NCBI Taxonomy" id="1121025"/>
    <lineage>
        <taxon>Bacteria</taxon>
        <taxon>Bacillati</taxon>
        <taxon>Bacillota</taxon>
        <taxon>Bacilli</taxon>
        <taxon>Lactobacillales</taxon>
        <taxon>Carnobacteriaceae</taxon>
        <taxon>Atopostipes</taxon>
    </lineage>
</organism>